<reference evidence="1" key="1">
    <citation type="submission" date="2016-08" db="EMBL/GenBank/DDBJ databases">
        <authorList>
            <person name="Ngugi D.K."/>
            <person name="Miyake S."/>
            <person name="Stingl U."/>
        </authorList>
    </citation>
    <scope>NUCLEOTIDE SEQUENCE</scope>
    <source>
        <strain evidence="1">SCG-B11WGA-EpuloA1</strain>
    </source>
</reference>
<evidence type="ECO:0000313" key="1">
    <source>
        <dbReference type="EMBL" id="ONI39036.1"/>
    </source>
</evidence>
<organism evidence="1 2">
    <name type="scientific">Candidatus Epulonipiscium fishelsonii</name>
    <dbReference type="NCBI Taxonomy" id="77094"/>
    <lineage>
        <taxon>Bacteria</taxon>
        <taxon>Bacillati</taxon>
        <taxon>Bacillota</taxon>
        <taxon>Clostridia</taxon>
        <taxon>Lachnospirales</taxon>
        <taxon>Lachnospiraceae</taxon>
        <taxon>Candidatus Epulonipiscium</taxon>
    </lineage>
</organism>
<gene>
    <name evidence="1" type="ORF">AN396_09175</name>
</gene>
<evidence type="ECO:0000313" key="2">
    <source>
        <dbReference type="Proteomes" id="UP000188605"/>
    </source>
</evidence>
<comment type="caution">
    <text evidence="1">The sequence shown here is derived from an EMBL/GenBank/DDBJ whole genome shotgun (WGS) entry which is preliminary data.</text>
</comment>
<name>A0ACC8X9W8_9FIRM</name>
<accession>A0ACC8X9W8</accession>
<proteinExistence type="predicted"/>
<sequence length="412" mass="45614">MSCTIIIGSGAAAYECAKAMVEENYEGEIHVFSDTNRAPYNPMLTTYYAVGKLNFSGMFPYGEGEEVWSKLGVIFHPNTPVTKLDAINKTVTTHNNTYSYDNCVIATGATPIVPPFPGHNSKKLFTVRTVEDAEKLFQASKDKPKRVIVVGASMVGIKVVELFDKVGSQVCLVDLAPRIFPLAAHPECSKEIEARLAKMGIKLRFGSKLTSIEDTKDGVRVHFEEENNTEDGDIIILCIGVRANIGFVDKTQVETEQGILINNNMQTNVPSLYAVGDVAQGFEVITGKKRIIGLWASARMQGRCAGQNIAGGNATYEGNIMHNITHFMNMDFVGLGEVSNYTHMEVNKTDDKLEMLFWDNDKLIGANYLDNFLDSGVLHTALVADIVKRLNEQDIVFGNEHTRRLYELLEKK</sequence>
<keyword evidence="2" id="KW-1185">Reference proteome</keyword>
<protein>
    <submittedName>
        <fullName evidence="1">Uncharacterized protein</fullName>
    </submittedName>
</protein>
<dbReference type="Proteomes" id="UP000188605">
    <property type="component" value="Unassembled WGS sequence"/>
</dbReference>
<dbReference type="EMBL" id="LJDB01000073">
    <property type="protein sequence ID" value="ONI39036.1"/>
    <property type="molecule type" value="Genomic_DNA"/>
</dbReference>